<evidence type="ECO:0000313" key="3">
    <source>
        <dbReference type="Proteomes" id="UP000751190"/>
    </source>
</evidence>
<dbReference type="InterPro" id="IPR011990">
    <property type="entry name" value="TPR-like_helical_dom_sf"/>
</dbReference>
<feature type="signal peptide" evidence="1">
    <location>
        <begin position="1"/>
        <end position="19"/>
    </location>
</feature>
<comment type="caution">
    <text evidence="2">The sequence shown here is derived from an EMBL/GenBank/DDBJ whole genome shotgun (WGS) entry which is preliminary data.</text>
</comment>
<dbReference type="EMBL" id="JAGTXO010000002">
    <property type="protein sequence ID" value="KAG8469658.1"/>
    <property type="molecule type" value="Genomic_DNA"/>
</dbReference>
<dbReference type="AlphaFoldDB" id="A0A8J6CJ88"/>
<dbReference type="Gene3D" id="1.25.40.10">
    <property type="entry name" value="Tetratricopeptide repeat domain"/>
    <property type="match status" value="1"/>
</dbReference>
<feature type="chain" id="PRO_5035322473" evidence="1">
    <location>
        <begin position="20"/>
        <end position="268"/>
    </location>
</feature>
<dbReference type="Proteomes" id="UP000751190">
    <property type="component" value="Unassembled WGS sequence"/>
</dbReference>
<evidence type="ECO:0000256" key="1">
    <source>
        <dbReference type="SAM" id="SignalP"/>
    </source>
</evidence>
<dbReference type="PANTHER" id="PTHR36761">
    <property type="entry name" value="ORF03 PROTEIN"/>
    <property type="match status" value="1"/>
</dbReference>
<dbReference type="OMA" id="EWILQEQ"/>
<evidence type="ECO:0000313" key="2">
    <source>
        <dbReference type="EMBL" id="KAG8469658.1"/>
    </source>
</evidence>
<keyword evidence="1" id="KW-0732">Signal</keyword>
<dbReference type="SUPFAM" id="SSF48452">
    <property type="entry name" value="TPR-like"/>
    <property type="match status" value="1"/>
</dbReference>
<name>A0A8J6CJ88_DIALT</name>
<organism evidence="2 3">
    <name type="scientific">Diacronema lutheri</name>
    <name type="common">Unicellular marine alga</name>
    <name type="synonym">Monochrysis lutheri</name>
    <dbReference type="NCBI Taxonomy" id="2081491"/>
    <lineage>
        <taxon>Eukaryota</taxon>
        <taxon>Haptista</taxon>
        <taxon>Haptophyta</taxon>
        <taxon>Pavlovophyceae</taxon>
        <taxon>Pavlovales</taxon>
        <taxon>Pavlovaceae</taxon>
        <taxon>Diacronema</taxon>
    </lineage>
</organism>
<keyword evidence="3" id="KW-1185">Reference proteome</keyword>
<dbReference type="OrthoDB" id="2019920at2759"/>
<dbReference type="PANTHER" id="PTHR36761:SF2">
    <property type="entry name" value="ORF03 PROTEIN"/>
    <property type="match status" value="1"/>
</dbReference>
<gene>
    <name evidence="2" type="ORF">KFE25_006113</name>
</gene>
<accession>A0A8J6CJ88</accession>
<proteinExistence type="predicted"/>
<reference evidence="2" key="1">
    <citation type="submission" date="2021-05" db="EMBL/GenBank/DDBJ databases">
        <title>The genome of the haptophyte Pavlova lutheri (Diacronema luteri, Pavlovales) - a model for lipid biosynthesis in eukaryotic algae.</title>
        <authorList>
            <person name="Hulatt C.J."/>
            <person name="Posewitz M.C."/>
        </authorList>
    </citation>
    <scope>NUCLEOTIDE SEQUENCE</scope>
    <source>
        <strain evidence="2">NIVA-4/92</strain>
    </source>
</reference>
<protein>
    <submittedName>
        <fullName evidence="2">Uncharacterized protein</fullName>
    </submittedName>
</protein>
<sequence length="268" mass="28941">MLSGPLALVCLVLAPHATVRPGGFGRLRTRALAPHGAGGFEPANTSPDDDDISVLERESVRYTASAGSFGASRDGRTQVYGAWLDDDIVGERGEKVQDKLSLGVKLMRSGKYAEAVVAFEDAVRDAGGEWTMRGGQTCVWLAQALYANSNPEAAIEMLSRLERGHPGSNVRKAALEIKYILEAPQLKLDKSNFVQIPDAVAECEKVGRHKPVYKQMKPEPKRWTLEWILQEQAKPKKPPSEPDPAGSAVAVLLAAAVSYVVVSLTVPL</sequence>